<gene>
    <name evidence="2" type="ORF">JOB18_006454</name>
</gene>
<keyword evidence="3" id="KW-1185">Reference proteome</keyword>
<protein>
    <submittedName>
        <fullName evidence="2">Uncharacterized protein</fullName>
    </submittedName>
</protein>
<proteinExistence type="predicted"/>
<reference evidence="2 3" key="1">
    <citation type="journal article" date="2021" name="Sci. Rep.">
        <title>Chromosome anchoring in Senegalese sole (Solea senegalensis) reveals sex-associated markers and genome rearrangements in flatfish.</title>
        <authorList>
            <person name="Guerrero-Cozar I."/>
            <person name="Gomez-Garrido J."/>
            <person name="Berbel C."/>
            <person name="Martinez-Blanch J.F."/>
            <person name="Alioto T."/>
            <person name="Claros M.G."/>
            <person name="Gagnaire P.A."/>
            <person name="Manchado M."/>
        </authorList>
    </citation>
    <scope>NUCLEOTIDE SEQUENCE [LARGE SCALE GENOMIC DNA]</scope>
    <source>
        <strain evidence="2">Sse05_10M</strain>
    </source>
</reference>
<accession>A0AAV6RGJ2</accession>
<comment type="caution">
    <text evidence="2">The sequence shown here is derived from an EMBL/GenBank/DDBJ whole genome shotgun (WGS) entry which is preliminary data.</text>
</comment>
<feature type="region of interest" description="Disordered" evidence="1">
    <location>
        <begin position="59"/>
        <end position="79"/>
    </location>
</feature>
<dbReference type="EMBL" id="JAGKHQ010000011">
    <property type="protein sequence ID" value="KAG7504325.1"/>
    <property type="molecule type" value="Genomic_DNA"/>
</dbReference>
<evidence type="ECO:0000313" key="3">
    <source>
        <dbReference type="Proteomes" id="UP000693946"/>
    </source>
</evidence>
<evidence type="ECO:0000313" key="2">
    <source>
        <dbReference type="EMBL" id="KAG7504325.1"/>
    </source>
</evidence>
<dbReference type="AlphaFoldDB" id="A0AAV6RGJ2"/>
<evidence type="ECO:0000256" key="1">
    <source>
        <dbReference type="SAM" id="MobiDB-lite"/>
    </source>
</evidence>
<name>A0AAV6RGJ2_SOLSE</name>
<dbReference type="Proteomes" id="UP000693946">
    <property type="component" value="Linkage Group LG19"/>
</dbReference>
<sequence>MRQLRCICPTTTDLEGHSQEGGIHHSDTWMLRGEDSERISAEGSDEGAAVVMETRGEGVTWQGEAPPPPPPVTTDSTVSSSCSGQLLQNGCRGFAADEPLLNASCCE</sequence>
<organism evidence="2 3">
    <name type="scientific">Solea senegalensis</name>
    <name type="common">Senegalese sole</name>
    <dbReference type="NCBI Taxonomy" id="28829"/>
    <lineage>
        <taxon>Eukaryota</taxon>
        <taxon>Metazoa</taxon>
        <taxon>Chordata</taxon>
        <taxon>Craniata</taxon>
        <taxon>Vertebrata</taxon>
        <taxon>Euteleostomi</taxon>
        <taxon>Actinopterygii</taxon>
        <taxon>Neopterygii</taxon>
        <taxon>Teleostei</taxon>
        <taxon>Neoteleostei</taxon>
        <taxon>Acanthomorphata</taxon>
        <taxon>Carangaria</taxon>
        <taxon>Pleuronectiformes</taxon>
        <taxon>Pleuronectoidei</taxon>
        <taxon>Soleidae</taxon>
        <taxon>Solea</taxon>
    </lineage>
</organism>